<dbReference type="InterPro" id="IPR002780">
    <property type="entry name" value="Hyd_form_HypD"/>
</dbReference>
<dbReference type="InterPro" id="IPR042243">
    <property type="entry name" value="HypD_1"/>
</dbReference>
<dbReference type="GO" id="GO:0005506">
    <property type="term" value="F:iron ion binding"/>
    <property type="evidence" value="ECO:0007669"/>
    <property type="project" value="TreeGrafter"/>
</dbReference>
<evidence type="ECO:0000256" key="2">
    <source>
        <dbReference type="ARBA" id="ARBA00022723"/>
    </source>
</evidence>
<sequence length="372" mass="40988">MKYINDFRDEQLAQALTNAIANTVRSDRTYRLMEFCGGHTHTIHRYGLPGLLPDNVKMIHGPGCPVCVLPVSRIDKAIALAKQSDIILCSYGDMLRVPGSGQQSLLQAKAAGADVRMVYCVDDALNLARKNPDREVVFFAIGFETTTPPTAHAIKEAERLQLANFSVFCNHVLTPVAMESLLQTQQKETGSVQLDGFVGPAHVSIVIGSKAYESVSQKYRKPIVISGFEPLDVLHAILMLIQQINEQRCDIEIQYTRAVSREGNTRSQALMGDVLELRPSFEWRGLGFIPESALQIKSKYERYDAEKRFSLPDTTGVEHKRCDCGAILRGLKQPTDCSLFATVCTPENPLGACMVSSEGACAAVYAYGRVNT</sequence>
<dbReference type="OrthoDB" id="9770424at2"/>
<dbReference type="PIRSF" id="PIRSF005622">
    <property type="entry name" value="Hydrgn_mat_hypD"/>
    <property type="match status" value="1"/>
</dbReference>
<evidence type="ECO:0000256" key="3">
    <source>
        <dbReference type="ARBA" id="ARBA00023004"/>
    </source>
</evidence>
<dbReference type="STRING" id="452.Lspi_2397"/>
<dbReference type="AlphaFoldDB" id="A0A0W0YY28"/>
<dbReference type="NCBIfam" id="TIGR00075">
    <property type="entry name" value="hypD"/>
    <property type="match status" value="1"/>
</dbReference>
<dbReference type="GO" id="GO:0070025">
    <property type="term" value="F:carbon monoxide binding"/>
    <property type="evidence" value="ECO:0007669"/>
    <property type="project" value="TreeGrafter"/>
</dbReference>
<comment type="caution">
    <text evidence="5">The sequence shown here is derived from an EMBL/GenBank/DDBJ whole genome shotgun (WGS) entry which is preliminary data.</text>
</comment>
<dbReference type="GO" id="GO:0051539">
    <property type="term" value="F:4 iron, 4 sulfur cluster binding"/>
    <property type="evidence" value="ECO:0007669"/>
    <property type="project" value="TreeGrafter"/>
</dbReference>
<protein>
    <recommendedName>
        <fullName evidence="4">Hydrogenase maturation factor</fullName>
    </recommendedName>
</protein>
<dbReference type="EMBL" id="LNYX01000031">
    <property type="protein sequence ID" value="KTD61767.1"/>
    <property type="molecule type" value="Genomic_DNA"/>
</dbReference>
<dbReference type="Proteomes" id="UP000054877">
    <property type="component" value="Unassembled WGS sequence"/>
</dbReference>
<dbReference type="Gene3D" id="3.40.50.11740">
    <property type="entry name" value="HypD, alpha/beta domain 2"/>
    <property type="match status" value="2"/>
</dbReference>
<dbReference type="PATRIC" id="fig|452.5.peg.2645"/>
<dbReference type="PANTHER" id="PTHR30149">
    <property type="entry name" value="HYDROGENASE PROTEIN ASSEMBLY PROTEIN HYPD"/>
    <property type="match status" value="1"/>
</dbReference>
<gene>
    <name evidence="5" type="primary">hypD</name>
    <name evidence="5" type="ORF">Lspi_2397</name>
</gene>
<evidence type="ECO:0000256" key="4">
    <source>
        <dbReference type="PIRNR" id="PIRNR005622"/>
    </source>
</evidence>
<name>A0A0W0YY28_LEGSP</name>
<keyword evidence="6" id="KW-1185">Reference proteome</keyword>
<dbReference type="InterPro" id="IPR042244">
    <property type="entry name" value="HypD_2_sf"/>
</dbReference>
<keyword evidence="3" id="KW-0408">Iron</keyword>
<dbReference type="Pfam" id="PF01924">
    <property type="entry name" value="HypD"/>
    <property type="match status" value="1"/>
</dbReference>
<comment type="similarity">
    <text evidence="1 4">Belongs to the HypD family.</text>
</comment>
<reference evidence="5 6" key="1">
    <citation type="submission" date="2015-11" db="EMBL/GenBank/DDBJ databases">
        <title>Genomic analysis of 38 Legionella species identifies large and diverse effector repertoires.</title>
        <authorList>
            <person name="Burstein D."/>
            <person name="Amaro F."/>
            <person name="Zusman T."/>
            <person name="Lifshitz Z."/>
            <person name="Cohen O."/>
            <person name="Gilbert J.A."/>
            <person name="Pupko T."/>
            <person name="Shuman H.A."/>
            <person name="Segal G."/>
        </authorList>
    </citation>
    <scope>NUCLEOTIDE SEQUENCE [LARGE SCALE GENOMIC DNA]</scope>
    <source>
        <strain evidence="5 6">Mt.St.Helens-9</strain>
    </source>
</reference>
<dbReference type="GO" id="GO:0051604">
    <property type="term" value="P:protein maturation"/>
    <property type="evidence" value="ECO:0007669"/>
    <property type="project" value="TreeGrafter"/>
</dbReference>
<evidence type="ECO:0000313" key="5">
    <source>
        <dbReference type="EMBL" id="KTD61767.1"/>
    </source>
</evidence>
<dbReference type="Gene3D" id="6.10.20.100">
    <property type="match status" value="1"/>
</dbReference>
<dbReference type="PANTHER" id="PTHR30149:SF0">
    <property type="entry name" value="HYDROGENASE MATURATION FACTOR HYPD"/>
    <property type="match status" value="1"/>
</dbReference>
<evidence type="ECO:0000313" key="6">
    <source>
        <dbReference type="Proteomes" id="UP000054877"/>
    </source>
</evidence>
<evidence type="ECO:0000256" key="1">
    <source>
        <dbReference type="ARBA" id="ARBA00007888"/>
    </source>
</evidence>
<organism evidence="5 6">
    <name type="scientific">Legionella spiritensis</name>
    <dbReference type="NCBI Taxonomy" id="452"/>
    <lineage>
        <taxon>Bacteria</taxon>
        <taxon>Pseudomonadati</taxon>
        <taxon>Pseudomonadota</taxon>
        <taxon>Gammaproteobacteria</taxon>
        <taxon>Legionellales</taxon>
        <taxon>Legionellaceae</taxon>
        <taxon>Legionella</taxon>
    </lineage>
</organism>
<dbReference type="RefSeq" id="WP_058484292.1">
    <property type="nucleotide sequence ID" value="NZ_CAAAII010000001.1"/>
</dbReference>
<proteinExistence type="inferred from homology"/>
<accession>A0A0W0YY28</accession>
<keyword evidence="2" id="KW-0479">Metal-binding</keyword>